<dbReference type="InterPro" id="IPR023753">
    <property type="entry name" value="FAD/NAD-binding_dom"/>
</dbReference>
<dbReference type="Proteomes" id="UP000054383">
    <property type="component" value="Unassembled WGS sequence"/>
</dbReference>
<dbReference type="EMBL" id="CVMT01000006">
    <property type="protein sequence ID" value="CRG89245.1"/>
    <property type="molecule type" value="Genomic_DNA"/>
</dbReference>
<feature type="chain" id="PRO_5006711433" description="FAD/NAD(P)-binding domain-containing protein" evidence="5">
    <location>
        <begin position="18"/>
        <end position="380"/>
    </location>
</feature>
<dbReference type="PRINTS" id="PR00469">
    <property type="entry name" value="PNDRDTASEII"/>
</dbReference>
<proteinExistence type="inferred from homology"/>
<protein>
    <recommendedName>
        <fullName evidence="6">FAD/NAD(P)-binding domain-containing protein</fullName>
    </recommendedName>
</protein>
<evidence type="ECO:0000259" key="6">
    <source>
        <dbReference type="Pfam" id="PF07992"/>
    </source>
</evidence>
<evidence type="ECO:0000256" key="3">
    <source>
        <dbReference type="ARBA" id="ARBA00022827"/>
    </source>
</evidence>
<dbReference type="PRINTS" id="PR00368">
    <property type="entry name" value="FADPNR"/>
</dbReference>
<gene>
    <name evidence="7" type="ORF">PISL3812_06281</name>
</gene>
<evidence type="ECO:0000256" key="5">
    <source>
        <dbReference type="SAM" id="SignalP"/>
    </source>
</evidence>
<organism evidence="7 8">
    <name type="scientific">Talaromyces islandicus</name>
    <name type="common">Penicillium islandicum</name>
    <dbReference type="NCBI Taxonomy" id="28573"/>
    <lineage>
        <taxon>Eukaryota</taxon>
        <taxon>Fungi</taxon>
        <taxon>Dikarya</taxon>
        <taxon>Ascomycota</taxon>
        <taxon>Pezizomycotina</taxon>
        <taxon>Eurotiomycetes</taxon>
        <taxon>Eurotiomycetidae</taxon>
        <taxon>Eurotiales</taxon>
        <taxon>Trichocomaceae</taxon>
        <taxon>Talaromyces</taxon>
        <taxon>Talaromyces sect. Islandici</taxon>
    </lineage>
</organism>
<dbReference type="GO" id="GO:0005737">
    <property type="term" value="C:cytoplasm"/>
    <property type="evidence" value="ECO:0007669"/>
    <property type="project" value="TreeGrafter"/>
</dbReference>
<accession>A0A0U1M0Y3</accession>
<feature type="domain" description="FAD/NAD(P)-binding" evidence="6">
    <location>
        <begin position="3"/>
        <end position="299"/>
    </location>
</feature>
<evidence type="ECO:0000256" key="2">
    <source>
        <dbReference type="ARBA" id="ARBA00022630"/>
    </source>
</evidence>
<comment type="similarity">
    <text evidence="1">Belongs to the FAD-dependent oxidoreductase family.</text>
</comment>
<keyword evidence="4" id="KW-0560">Oxidoreductase</keyword>
<feature type="signal peptide" evidence="5">
    <location>
        <begin position="1"/>
        <end position="17"/>
    </location>
</feature>
<keyword evidence="2" id="KW-0285">Flavoprotein</keyword>
<keyword evidence="8" id="KW-1185">Reference proteome</keyword>
<dbReference type="Gene3D" id="3.50.50.100">
    <property type="match status" value="1"/>
</dbReference>
<dbReference type="AlphaFoldDB" id="A0A0U1M0Y3"/>
<dbReference type="GO" id="GO:0050660">
    <property type="term" value="F:flavin adenine dinucleotide binding"/>
    <property type="evidence" value="ECO:0007669"/>
    <property type="project" value="TreeGrafter"/>
</dbReference>
<evidence type="ECO:0000313" key="8">
    <source>
        <dbReference type="Proteomes" id="UP000054383"/>
    </source>
</evidence>
<dbReference type="InterPro" id="IPR036188">
    <property type="entry name" value="FAD/NAD-bd_sf"/>
</dbReference>
<evidence type="ECO:0000256" key="1">
    <source>
        <dbReference type="ARBA" id="ARBA00006442"/>
    </source>
</evidence>
<dbReference type="OrthoDB" id="202203at2759"/>
<dbReference type="PANTHER" id="PTHR43735">
    <property type="entry name" value="APOPTOSIS-INDUCING FACTOR 1"/>
    <property type="match status" value="1"/>
</dbReference>
<dbReference type="PANTHER" id="PTHR43735:SF3">
    <property type="entry name" value="FERROPTOSIS SUPPRESSOR PROTEIN 1"/>
    <property type="match status" value="1"/>
</dbReference>
<keyword evidence="3" id="KW-0274">FAD</keyword>
<evidence type="ECO:0000256" key="4">
    <source>
        <dbReference type="ARBA" id="ARBA00023002"/>
    </source>
</evidence>
<sequence length="380" mass="40772">MKTIVILGASFAGVCTAHRILKQATKTGRSVKVVVVSPNSHFYWNVASPRALLPGQISDDQIFKSIAAGFKQYPASQFEFVLGSAKGLDVAGRKVEISTDPSGNGIIGLDYDFLILATGSRTKTGSDGVQIPYKNMSSTEETKNALHQLQQAVKKSKTIVIAGGGPTGVETAGEIAFEYGSTKKVILLTSGKTVLDGSMTSVSKSAINILQGLKVDVRPQTKVSSLRQATPDGPQELTLSDGSKLTTDLYIPTYGIVPNSSYVPSKYLNTDGFVVVDDYLKIKGLENQPVWAIGDVSDREAPQFMFVDRQSNHVVKSLFLALDNKDPVPYKMGITGMGVQIGRNTGTGQLGKIRLPGFLVHMLRKNLFLERAGSLVESGV</sequence>
<reference evidence="7 8" key="1">
    <citation type="submission" date="2015-04" db="EMBL/GenBank/DDBJ databases">
        <authorList>
            <person name="Syromyatnikov M.Y."/>
            <person name="Popov V.N."/>
        </authorList>
    </citation>
    <scope>NUCLEOTIDE SEQUENCE [LARGE SCALE GENOMIC DNA]</scope>
    <source>
        <strain evidence="7">WF-38-12</strain>
    </source>
</reference>
<keyword evidence="5" id="KW-0732">Signal</keyword>
<dbReference type="Pfam" id="PF07992">
    <property type="entry name" value="Pyr_redox_2"/>
    <property type="match status" value="1"/>
</dbReference>
<dbReference type="OMA" id="YWNCAAV"/>
<dbReference type="GO" id="GO:0004174">
    <property type="term" value="F:electron-transferring-flavoprotein dehydrogenase activity"/>
    <property type="evidence" value="ECO:0007669"/>
    <property type="project" value="TreeGrafter"/>
</dbReference>
<evidence type="ECO:0000313" key="7">
    <source>
        <dbReference type="EMBL" id="CRG89245.1"/>
    </source>
</evidence>
<dbReference type="STRING" id="28573.A0A0U1M0Y3"/>
<name>A0A0U1M0Y3_TALIS</name>
<dbReference type="SUPFAM" id="SSF51905">
    <property type="entry name" value="FAD/NAD(P)-binding domain"/>
    <property type="match status" value="2"/>
</dbReference>